<feature type="region of interest" description="Disordered" evidence="1">
    <location>
        <begin position="69"/>
        <end position="116"/>
    </location>
</feature>
<feature type="chain" id="PRO_5042227820" description="Secreted protein" evidence="2">
    <location>
        <begin position="29"/>
        <end position="116"/>
    </location>
</feature>
<proteinExistence type="predicted"/>
<name>A0AAE0UE89_SORBR</name>
<evidence type="ECO:0000256" key="2">
    <source>
        <dbReference type="SAM" id="SignalP"/>
    </source>
</evidence>
<keyword evidence="4" id="KW-1185">Reference proteome</keyword>
<evidence type="ECO:0008006" key="5">
    <source>
        <dbReference type="Google" id="ProtNLM"/>
    </source>
</evidence>
<organism evidence="3 4">
    <name type="scientific">Sordaria brevicollis</name>
    <dbReference type="NCBI Taxonomy" id="83679"/>
    <lineage>
        <taxon>Eukaryota</taxon>
        <taxon>Fungi</taxon>
        <taxon>Dikarya</taxon>
        <taxon>Ascomycota</taxon>
        <taxon>Pezizomycotina</taxon>
        <taxon>Sordariomycetes</taxon>
        <taxon>Sordariomycetidae</taxon>
        <taxon>Sordariales</taxon>
        <taxon>Sordariaceae</taxon>
        <taxon>Sordaria</taxon>
    </lineage>
</organism>
<dbReference type="EMBL" id="JAUTDP010000004">
    <property type="protein sequence ID" value="KAK3400224.1"/>
    <property type="molecule type" value="Genomic_DNA"/>
</dbReference>
<reference evidence="3" key="1">
    <citation type="journal article" date="2023" name="Mol. Phylogenet. Evol.">
        <title>Genome-scale phylogeny and comparative genomics of the fungal order Sordariales.</title>
        <authorList>
            <person name="Hensen N."/>
            <person name="Bonometti L."/>
            <person name="Westerberg I."/>
            <person name="Brannstrom I.O."/>
            <person name="Guillou S."/>
            <person name="Cros-Aarteil S."/>
            <person name="Calhoun S."/>
            <person name="Haridas S."/>
            <person name="Kuo A."/>
            <person name="Mondo S."/>
            <person name="Pangilinan J."/>
            <person name="Riley R."/>
            <person name="LaButti K."/>
            <person name="Andreopoulos B."/>
            <person name="Lipzen A."/>
            <person name="Chen C."/>
            <person name="Yan M."/>
            <person name="Daum C."/>
            <person name="Ng V."/>
            <person name="Clum A."/>
            <person name="Steindorff A."/>
            <person name="Ohm R.A."/>
            <person name="Martin F."/>
            <person name="Silar P."/>
            <person name="Natvig D.O."/>
            <person name="Lalanne C."/>
            <person name="Gautier V."/>
            <person name="Ament-Velasquez S.L."/>
            <person name="Kruys A."/>
            <person name="Hutchinson M.I."/>
            <person name="Powell A.J."/>
            <person name="Barry K."/>
            <person name="Miller A.N."/>
            <person name="Grigoriev I.V."/>
            <person name="Debuchy R."/>
            <person name="Gladieux P."/>
            <person name="Hiltunen Thoren M."/>
            <person name="Johannesson H."/>
        </authorList>
    </citation>
    <scope>NUCLEOTIDE SEQUENCE</scope>
    <source>
        <strain evidence="3">FGSC 1904</strain>
    </source>
</reference>
<evidence type="ECO:0000256" key="1">
    <source>
        <dbReference type="SAM" id="MobiDB-lite"/>
    </source>
</evidence>
<keyword evidence="2" id="KW-0732">Signal</keyword>
<protein>
    <recommendedName>
        <fullName evidence="5">Secreted protein</fullName>
    </recommendedName>
</protein>
<dbReference type="Proteomes" id="UP001281003">
    <property type="component" value="Unassembled WGS sequence"/>
</dbReference>
<accession>A0AAE0UE89</accession>
<evidence type="ECO:0000313" key="3">
    <source>
        <dbReference type="EMBL" id="KAK3400224.1"/>
    </source>
</evidence>
<feature type="signal peptide" evidence="2">
    <location>
        <begin position="1"/>
        <end position="28"/>
    </location>
</feature>
<dbReference type="AlphaFoldDB" id="A0AAE0UE89"/>
<evidence type="ECO:0000313" key="4">
    <source>
        <dbReference type="Proteomes" id="UP001281003"/>
    </source>
</evidence>
<comment type="caution">
    <text evidence="3">The sequence shown here is derived from an EMBL/GenBank/DDBJ whole genome shotgun (WGS) entry which is preliminary data.</text>
</comment>
<sequence>MAFGSWIIGCRAGLQIHFLFSIAADLWSGVICGCRARTRGTPSRRVLTYGTETRIGGSSRAWHVEQVDMLDGSGKPSGTSTWPSPGQQEPRGYESTPIRTPVDEISHHQATASACW</sequence>
<feature type="compositionally biased region" description="Polar residues" evidence="1">
    <location>
        <begin position="76"/>
        <end position="87"/>
    </location>
</feature>
<reference evidence="3" key="2">
    <citation type="submission" date="2023-07" db="EMBL/GenBank/DDBJ databases">
        <authorList>
            <consortium name="Lawrence Berkeley National Laboratory"/>
            <person name="Haridas S."/>
            <person name="Hensen N."/>
            <person name="Bonometti L."/>
            <person name="Westerberg I."/>
            <person name="Brannstrom I.O."/>
            <person name="Guillou S."/>
            <person name="Cros-Aarteil S."/>
            <person name="Calhoun S."/>
            <person name="Kuo A."/>
            <person name="Mondo S."/>
            <person name="Pangilinan J."/>
            <person name="Riley R."/>
            <person name="LaButti K."/>
            <person name="Andreopoulos B."/>
            <person name="Lipzen A."/>
            <person name="Chen C."/>
            <person name="Yanf M."/>
            <person name="Daum C."/>
            <person name="Ng V."/>
            <person name="Clum A."/>
            <person name="Steindorff A."/>
            <person name="Ohm R."/>
            <person name="Martin F."/>
            <person name="Silar P."/>
            <person name="Natvig D."/>
            <person name="Lalanne C."/>
            <person name="Gautier V."/>
            <person name="Ament-velasquez S.L."/>
            <person name="Kruys A."/>
            <person name="Hutchinson M.I."/>
            <person name="Powell A.J."/>
            <person name="Barry K."/>
            <person name="Miller A.N."/>
            <person name="Grigoriev I.V."/>
            <person name="Debuchy R."/>
            <person name="Gladieux P."/>
            <person name="Thoren M.H."/>
            <person name="Johannesson H."/>
        </authorList>
    </citation>
    <scope>NUCLEOTIDE SEQUENCE</scope>
    <source>
        <strain evidence="3">FGSC 1904</strain>
    </source>
</reference>
<gene>
    <name evidence="3" type="ORF">B0T20DRAFT_180225</name>
</gene>